<comment type="function">
    <text evidence="7">Plays an important role in the de novo pathway and in the salvage pathway of purine nucleotide biosynthesis. Catalyzes the first commited step in the biosynthesis of AMP from IMP.</text>
</comment>
<organism evidence="9 10">
    <name type="scientific">Metarhizium anisopliae BRIP 53293</name>
    <dbReference type="NCBI Taxonomy" id="1291518"/>
    <lineage>
        <taxon>Eukaryota</taxon>
        <taxon>Fungi</taxon>
        <taxon>Dikarya</taxon>
        <taxon>Ascomycota</taxon>
        <taxon>Pezizomycotina</taxon>
        <taxon>Sordariomycetes</taxon>
        <taxon>Hypocreomycetidae</taxon>
        <taxon>Hypocreales</taxon>
        <taxon>Clavicipitaceae</taxon>
        <taxon>Metarhizium</taxon>
    </lineage>
</organism>
<evidence type="ECO:0000256" key="4">
    <source>
        <dbReference type="ARBA" id="ARBA00022755"/>
    </source>
</evidence>
<dbReference type="OrthoDB" id="10265645at2759"/>
<dbReference type="PROSITE" id="PS00513">
    <property type="entry name" value="ADENYLOSUCCIN_SYN_2"/>
    <property type="match status" value="1"/>
</dbReference>
<evidence type="ECO:0000256" key="1">
    <source>
        <dbReference type="ARBA" id="ARBA00022598"/>
    </source>
</evidence>
<feature type="binding site" evidence="7">
    <location>
        <position position="98"/>
    </location>
    <ligand>
        <name>IMP</name>
        <dbReference type="ChEBI" id="CHEBI:58053"/>
    </ligand>
</feature>
<evidence type="ECO:0000313" key="10">
    <source>
        <dbReference type="Proteomes" id="UP000054544"/>
    </source>
</evidence>
<comment type="subunit">
    <text evidence="7">Homodimer.</text>
</comment>
<keyword evidence="1 7" id="KW-0436">Ligase</keyword>
<dbReference type="Gene3D" id="3.90.170.10">
    <property type="entry name" value="Adenylosuccinate Synthetase, subunit A, domain 3"/>
    <property type="match status" value="1"/>
</dbReference>
<dbReference type="EC" id="6.3.4.4" evidence="7"/>
<dbReference type="GO" id="GO:0005525">
    <property type="term" value="F:GTP binding"/>
    <property type="evidence" value="ECO:0007669"/>
    <property type="project" value="UniProtKB-UniRule"/>
</dbReference>
<dbReference type="GO" id="GO:0044208">
    <property type="term" value="P:'de novo' AMP biosynthetic process"/>
    <property type="evidence" value="ECO:0007669"/>
    <property type="project" value="UniProtKB-UniRule"/>
</dbReference>
<feature type="active site" evidence="8">
    <location>
        <position position="109"/>
    </location>
</feature>
<dbReference type="FunFam" id="1.10.300.10:FF:000001">
    <property type="entry name" value="Adenylosuccinate synthetase"/>
    <property type="match status" value="1"/>
</dbReference>
<protein>
    <recommendedName>
        <fullName evidence="7">Adenylosuccinate synthetase</fullName>
        <shortName evidence="7">AMPSase</shortName>
        <shortName evidence="7">AdSS</shortName>
        <ecNumber evidence="7">6.3.4.4</ecNumber>
    </recommendedName>
    <alternativeName>
        <fullName evidence="7">IMP--aspartate ligase</fullName>
    </alternativeName>
</protein>
<dbReference type="GO" id="GO:0004019">
    <property type="term" value="F:adenylosuccinate synthase activity"/>
    <property type="evidence" value="ECO:0007669"/>
    <property type="project" value="UniProtKB-UniRule"/>
</dbReference>
<dbReference type="GO" id="GO:0000287">
    <property type="term" value="F:magnesium ion binding"/>
    <property type="evidence" value="ECO:0007669"/>
    <property type="project" value="UniProtKB-UniRule"/>
</dbReference>
<dbReference type="InterPro" id="IPR033128">
    <property type="entry name" value="Adenylosuccin_syn_Lys_AS"/>
</dbReference>
<dbReference type="STRING" id="1291518.A0A0D9PI29"/>
<feature type="binding site" evidence="7">
    <location>
        <begin position="251"/>
        <end position="253"/>
    </location>
    <ligand>
        <name>GTP</name>
        <dbReference type="ChEBI" id="CHEBI:37565"/>
    </ligand>
</feature>
<feature type="active site" description="Proton donor" evidence="7">
    <location>
        <position position="9"/>
    </location>
</feature>
<comment type="similarity">
    <text evidence="7">Belongs to the adenylosuccinate synthetase family.</text>
</comment>
<dbReference type="InterPro" id="IPR001114">
    <property type="entry name" value="Adenylosuccinate_synthetase"/>
</dbReference>
<dbReference type="SUPFAM" id="SSF52540">
    <property type="entry name" value="P-loop containing nucleoside triphosphate hydrolases"/>
    <property type="match status" value="1"/>
</dbReference>
<dbReference type="PANTHER" id="PTHR11846">
    <property type="entry name" value="ADENYLOSUCCINATE SYNTHETASE"/>
    <property type="match status" value="1"/>
</dbReference>
<evidence type="ECO:0000256" key="8">
    <source>
        <dbReference type="PROSITE-ProRule" id="PRU10134"/>
    </source>
</evidence>
<keyword evidence="5 7" id="KW-0460">Magnesium</keyword>
<dbReference type="SMART" id="SM00788">
    <property type="entry name" value="Adenylsucc_synt"/>
    <property type="match status" value="1"/>
</dbReference>
<keyword evidence="10" id="KW-1185">Reference proteome</keyword>
<accession>A0A0D9PI29</accession>
<dbReference type="PANTHER" id="PTHR11846:SF0">
    <property type="entry name" value="ADENYLOSUCCINATE SYNTHETASE"/>
    <property type="match status" value="1"/>
</dbReference>
<keyword evidence="3 7" id="KW-0547">Nucleotide-binding</keyword>
<dbReference type="EMBL" id="KE384718">
    <property type="protein sequence ID" value="KJK84480.1"/>
    <property type="molecule type" value="Genomic_DNA"/>
</dbReference>
<comment type="subcellular location">
    <subcellularLocation>
        <location evidence="7">Cytoplasm</location>
    </subcellularLocation>
</comment>
<feature type="binding site" evidence="7">
    <location>
        <begin position="6"/>
        <end position="9"/>
    </location>
    <ligand>
        <name>IMP</name>
        <dbReference type="ChEBI" id="CHEBI:58053"/>
    </ligand>
</feature>
<dbReference type="Gene3D" id="3.40.440.10">
    <property type="entry name" value="Adenylosuccinate Synthetase, subunit A, domain 1"/>
    <property type="match status" value="1"/>
</dbReference>
<evidence type="ECO:0000256" key="3">
    <source>
        <dbReference type="ARBA" id="ARBA00022741"/>
    </source>
</evidence>
<evidence type="ECO:0000256" key="5">
    <source>
        <dbReference type="ARBA" id="ARBA00022842"/>
    </source>
</evidence>
<dbReference type="InterPro" id="IPR042110">
    <property type="entry name" value="Adenylosuccinate_synth_dom2"/>
</dbReference>
<keyword evidence="2 7" id="KW-0479">Metal-binding</keyword>
<comment type="catalytic activity">
    <reaction evidence="7">
        <text>IMP + L-aspartate + GTP = N(6)-(1,2-dicarboxyethyl)-AMP + GDP + phosphate + 2 H(+)</text>
        <dbReference type="Rhea" id="RHEA:15753"/>
        <dbReference type="ChEBI" id="CHEBI:15378"/>
        <dbReference type="ChEBI" id="CHEBI:29991"/>
        <dbReference type="ChEBI" id="CHEBI:37565"/>
        <dbReference type="ChEBI" id="CHEBI:43474"/>
        <dbReference type="ChEBI" id="CHEBI:57567"/>
        <dbReference type="ChEBI" id="CHEBI:58053"/>
        <dbReference type="ChEBI" id="CHEBI:58189"/>
        <dbReference type="EC" id="6.3.4.4"/>
    </reaction>
</comment>
<dbReference type="HAMAP" id="MF_00011">
    <property type="entry name" value="Adenylosucc_synth"/>
    <property type="match status" value="1"/>
</dbReference>
<feature type="binding site" evidence="7">
    <location>
        <position position="112"/>
    </location>
    <ligand>
        <name>IMP</name>
        <dbReference type="ChEBI" id="CHEBI:58053"/>
        <note>ligand shared between dimeric partners</note>
    </ligand>
</feature>
<dbReference type="Gene3D" id="1.10.300.10">
    <property type="entry name" value="Adenylosuccinate Synthetase, subunit A, domain 2"/>
    <property type="match status" value="1"/>
</dbReference>
<sequence>MQGGHNAGHQIVTGGVSYSFHLLPSGLINPNCLNLIGSGVVFHVPSFFSELKELDEKGLPRVYDRILVSDRVHINLDLHIAVDGLEEAELGEQKIGTTGRGIGPCYSTKAARTGIRLAEVFKAELFESKLRRLASGFAKRYGDLLKYDVEDEIARFREYRPKLARFAVDAVSFMRSAQEKNMNILVEGANIRHELGWAVLKRKILEKMAQNSRNSAENGGRPLVDGVVVVDLVVLRYSTAINYYTALNLTKLDVLDTFETIKIAVAYKDPESGEELASYPTDPDILDRAHVVYHEMPGWKRPTTNVKTFGDLPKQAQDYVEFIESFVGVKVKWIGTGPDRESMIEK</sequence>
<evidence type="ECO:0000256" key="2">
    <source>
        <dbReference type="ARBA" id="ARBA00022723"/>
    </source>
</evidence>
<dbReference type="Proteomes" id="UP000054544">
    <property type="component" value="Unassembled WGS sequence"/>
</dbReference>
<comment type="cofactor">
    <cofactor evidence="7">
        <name>Mg(2+)</name>
        <dbReference type="ChEBI" id="CHEBI:18420"/>
    </cofactor>
    <text evidence="7">Binds 1 Mg(2+) ion per subunit.</text>
</comment>
<dbReference type="UniPathway" id="UPA00075">
    <property type="reaction ID" value="UER00335"/>
</dbReference>
<evidence type="ECO:0000256" key="7">
    <source>
        <dbReference type="HAMAP-Rule" id="MF_03125"/>
    </source>
</evidence>
<feature type="binding site" evidence="7">
    <location>
        <begin position="335"/>
        <end position="337"/>
    </location>
    <ligand>
        <name>GTP</name>
        <dbReference type="ChEBI" id="CHEBI:37565"/>
    </ligand>
</feature>
<feature type="binding site" evidence="7">
    <location>
        <position position="221"/>
    </location>
    <ligand>
        <name>IMP</name>
        <dbReference type="ChEBI" id="CHEBI:58053"/>
    </ligand>
</feature>
<dbReference type="InterPro" id="IPR027417">
    <property type="entry name" value="P-loop_NTPase"/>
</dbReference>
<comment type="pathway">
    <text evidence="7">Purine metabolism; AMP biosynthesis via de novo pathway; AMP from IMP: step 1/2.</text>
</comment>
<dbReference type="Pfam" id="PF00709">
    <property type="entry name" value="Adenylsucc_synt"/>
    <property type="match status" value="2"/>
</dbReference>
<keyword evidence="6 7" id="KW-0342">GTP-binding</keyword>
<evidence type="ECO:0000256" key="6">
    <source>
        <dbReference type="ARBA" id="ARBA00023134"/>
    </source>
</evidence>
<comment type="caution">
    <text evidence="7">Lacks conserved residue(s) required for the propagation of feature annotation.</text>
</comment>
<dbReference type="InterPro" id="IPR042109">
    <property type="entry name" value="Adenylosuccinate_synth_dom1"/>
</dbReference>
<dbReference type="GO" id="GO:0005737">
    <property type="term" value="C:cytoplasm"/>
    <property type="evidence" value="ECO:0007669"/>
    <property type="project" value="UniProtKB-SubCell"/>
</dbReference>
<keyword evidence="7" id="KW-0963">Cytoplasm</keyword>
<dbReference type="AlphaFoldDB" id="A0A0D9PI29"/>
<dbReference type="GO" id="GO:0046040">
    <property type="term" value="P:IMP metabolic process"/>
    <property type="evidence" value="ECO:0007669"/>
    <property type="project" value="TreeGrafter"/>
</dbReference>
<proteinExistence type="inferred from homology"/>
<evidence type="ECO:0000313" key="9">
    <source>
        <dbReference type="EMBL" id="KJK84480.1"/>
    </source>
</evidence>
<keyword evidence="4 7" id="KW-0658">Purine biosynthesis</keyword>
<dbReference type="InterPro" id="IPR042111">
    <property type="entry name" value="Adenylosuccinate_synth_dom3"/>
</dbReference>
<reference evidence="10" key="1">
    <citation type="journal article" date="2014" name="BMC Genomics">
        <title>The genome sequence of the biocontrol fungus Metarhizium anisopliae and comparative genomics of Metarhizium species.</title>
        <authorList>
            <person name="Pattemore J.A."/>
            <person name="Hane J.K."/>
            <person name="Williams A.H."/>
            <person name="Wilson B.A."/>
            <person name="Stodart B.J."/>
            <person name="Ash G.J."/>
        </authorList>
    </citation>
    <scope>NUCLEOTIDE SEQUENCE [LARGE SCALE GENOMIC DNA]</scope>
    <source>
        <strain evidence="10">BRIP 53293</strain>
    </source>
</reference>
<name>A0A0D9PI29_METAN</name>
<feature type="binding site" evidence="7">
    <location>
        <position position="190"/>
    </location>
    <ligand>
        <name>IMP</name>
        <dbReference type="ChEBI" id="CHEBI:58053"/>
    </ligand>
</feature>
<gene>
    <name evidence="9" type="ORF">H634G_00001</name>
</gene>
<feature type="binding site" evidence="7">
    <location>
        <position position="8"/>
    </location>
    <ligand>
        <name>Mg(2+)</name>
        <dbReference type="ChEBI" id="CHEBI:18420"/>
    </ligand>
</feature>